<accession>A0A1G7ZZQ1</accession>
<keyword evidence="1" id="KW-0812">Transmembrane</keyword>
<protein>
    <submittedName>
        <fullName evidence="2">Uncharacterized protein</fullName>
    </submittedName>
</protein>
<feature type="transmembrane region" description="Helical" evidence="1">
    <location>
        <begin position="12"/>
        <end position="31"/>
    </location>
</feature>
<sequence>MDEPIQTQERAQFAVIGIALILAALMVVALATSTGDAWRWLMLGAPVAMILSATTRLRRIRATRQPD</sequence>
<proteinExistence type="predicted"/>
<organism evidence="2 3">
    <name type="scientific">Agrococcus jejuensis</name>
    <dbReference type="NCBI Taxonomy" id="399736"/>
    <lineage>
        <taxon>Bacteria</taxon>
        <taxon>Bacillati</taxon>
        <taxon>Actinomycetota</taxon>
        <taxon>Actinomycetes</taxon>
        <taxon>Micrococcales</taxon>
        <taxon>Microbacteriaceae</taxon>
        <taxon>Agrococcus</taxon>
    </lineage>
</organism>
<evidence type="ECO:0000256" key="1">
    <source>
        <dbReference type="SAM" id="Phobius"/>
    </source>
</evidence>
<feature type="transmembrane region" description="Helical" evidence="1">
    <location>
        <begin position="37"/>
        <end position="55"/>
    </location>
</feature>
<reference evidence="3" key="1">
    <citation type="submission" date="2016-10" db="EMBL/GenBank/DDBJ databases">
        <authorList>
            <person name="Varghese N."/>
            <person name="Submissions S."/>
        </authorList>
    </citation>
    <scope>NUCLEOTIDE SEQUENCE [LARGE SCALE GENOMIC DNA]</scope>
    <source>
        <strain evidence="3">DSM 22002</strain>
    </source>
</reference>
<name>A0A1G7ZZQ1_9MICO</name>
<evidence type="ECO:0000313" key="3">
    <source>
        <dbReference type="Proteomes" id="UP000198822"/>
    </source>
</evidence>
<evidence type="ECO:0000313" key="2">
    <source>
        <dbReference type="EMBL" id="SDH13640.1"/>
    </source>
</evidence>
<dbReference type="Proteomes" id="UP000198822">
    <property type="component" value="Chromosome I"/>
</dbReference>
<dbReference type="EMBL" id="LT629695">
    <property type="protein sequence ID" value="SDH13640.1"/>
    <property type="molecule type" value="Genomic_DNA"/>
</dbReference>
<keyword evidence="3" id="KW-1185">Reference proteome</keyword>
<dbReference type="AlphaFoldDB" id="A0A1G7ZZQ1"/>
<keyword evidence="1" id="KW-0472">Membrane</keyword>
<gene>
    <name evidence="2" type="ORF">SAMN04489720_0168</name>
</gene>
<keyword evidence="1" id="KW-1133">Transmembrane helix</keyword>
<dbReference type="RefSeq" id="WP_092501605.1">
    <property type="nucleotide sequence ID" value="NZ_LT629695.1"/>
</dbReference>